<name>A0AA40FII9_9HYME</name>
<accession>A0AA40FII9</accession>
<dbReference type="Proteomes" id="UP001177670">
    <property type="component" value="Unassembled WGS sequence"/>
</dbReference>
<proteinExistence type="predicted"/>
<protein>
    <submittedName>
        <fullName evidence="1">Uncharacterized protein</fullName>
    </submittedName>
</protein>
<reference evidence="1" key="1">
    <citation type="submission" date="2021-10" db="EMBL/GenBank/DDBJ databases">
        <title>Melipona bicolor Genome sequencing and assembly.</title>
        <authorList>
            <person name="Araujo N.S."/>
            <person name="Arias M.C."/>
        </authorList>
    </citation>
    <scope>NUCLEOTIDE SEQUENCE</scope>
    <source>
        <strain evidence="1">USP_2M_L1-L4_2017</strain>
        <tissue evidence="1">Whole body</tissue>
    </source>
</reference>
<organism evidence="1 2">
    <name type="scientific">Melipona bicolor</name>
    <dbReference type="NCBI Taxonomy" id="60889"/>
    <lineage>
        <taxon>Eukaryota</taxon>
        <taxon>Metazoa</taxon>
        <taxon>Ecdysozoa</taxon>
        <taxon>Arthropoda</taxon>
        <taxon>Hexapoda</taxon>
        <taxon>Insecta</taxon>
        <taxon>Pterygota</taxon>
        <taxon>Neoptera</taxon>
        <taxon>Endopterygota</taxon>
        <taxon>Hymenoptera</taxon>
        <taxon>Apocrita</taxon>
        <taxon>Aculeata</taxon>
        <taxon>Apoidea</taxon>
        <taxon>Anthophila</taxon>
        <taxon>Apidae</taxon>
        <taxon>Melipona</taxon>
    </lineage>
</organism>
<evidence type="ECO:0000313" key="1">
    <source>
        <dbReference type="EMBL" id="KAK1119672.1"/>
    </source>
</evidence>
<dbReference type="EMBL" id="JAHYIQ010000035">
    <property type="protein sequence ID" value="KAK1119672.1"/>
    <property type="molecule type" value="Genomic_DNA"/>
</dbReference>
<gene>
    <name evidence="1" type="ORF">K0M31_013091</name>
</gene>
<evidence type="ECO:0000313" key="2">
    <source>
        <dbReference type="Proteomes" id="UP001177670"/>
    </source>
</evidence>
<comment type="caution">
    <text evidence="1">The sequence shown here is derived from an EMBL/GenBank/DDBJ whole genome shotgun (WGS) entry which is preliminary data.</text>
</comment>
<dbReference type="AlphaFoldDB" id="A0AA40FII9"/>
<sequence length="149" mass="17391">MILRNDRRTSLAREKHIDRKISAKREISFGTAQAKNTKKIIRRINAMNHTRRASRVFTSTGSASIYLASLHLEIANKDCKHSYLELLLHRGQFFNQSFYIARSHAVASLSTKTKTTSDIRRRRKETTFDTNLHDRLDTIHSIFQTYQQL</sequence>
<keyword evidence="2" id="KW-1185">Reference proteome</keyword>